<evidence type="ECO:0000313" key="2">
    <source>
        <dbReference type="EMBL" id="KAF9581060.1"/>
    </source>
</evidence>
<gene>
    <name evidence="2" type="ORF">BGW38_002061</name>
</gene>
<feature type="compositionally biased region" description="Basic residues" evidence="1">
    <location>
        <begin position="56"/>
        <end position="71"/>
    </location>
</feature>
<feature type="compositionally biased region" description="Basic and acidic residues" evidence="1">
    <location>
        <begin position="72"/>
        <end position="97"/>
    </location>
</feature>
<dbReference type="EMBL" id="JAABOA010001691">
    <property type="protein sequence ID" value="KAF9581060.1"/>
    <property type="molecule type" value="Genomic_DNA"/>
</dbReference>
<keyword evidence="3" id="KW-1185">Reference proteome</keyword>
<feature type="region of interest" description="Disordered" evidence="1">
    <location>
        <begin position="51"/>
        <end position="107"/>
    </location>
</feature>
<sequence length="107" mass="12550">MGKSRPNIHIEKYAPHKKPKLAPGQQEAKSMKEKVTEELELARLRKQVNVGDKPKKTIKKKQLSTKAKMRREKTLERGVLNSDKDEKRVDKHHEKVSLKKRGKQMWD</sequence>
<comment type="caution">
    <text evidence="2">The sequence shown here is derived from an EMBL/GenBank/DDBJ whole genome shotgun (WGS) entry which is preliminary data.</text>
</comment>
<reference evidence="2" key="1">
    <citation type="journal article" date="2020" name="Fungal Divers.">
        <title>Resolving the Mortierellaceae phylogeny through synthesis of multi-gene phylogenetics and phylogenomics.</title>
        <authorList>
            <person name="Vandepol N."/>
            <person name="Liber J."/>
            <person name="Desiro A."/>
            <person name="Na H."/>
            <person name="Kennedy M."/>
            <person name="Barry K."/>
            <person name="Grigoriev I.V."/>
            <person name="Miller A.N."/>
            <person name="O'Donnell K."/>
            <person name="Stajich J.E."/>
            <person name="Bonito G."/>
        </authorList>
    </citation>
    <scope>NUCLEOTIDE SEQUENCE</scope>
    <source>
        <strain evidence="2">KOD1015</strain>
    </source>
</reference>
<feature type="compositionally biased region" description="Basic residues" evidence="1">
    <location>
        <begin position="98"/>
        <end position="107"/>
    </location>
</feature>
<evidence type="ECO:0000313" key="3">
    <source>
        <dbReference type="Proteomes" id="UP000780801"/>
    </source>
</evidence>
<feature type="region of interest" description="Disordered" evidence="1">
    <location>
        <begin position="1"/>
        <end position="32"/>
    </location>
</feature>
<organism evidence="2 3">
    <name type="scientific">Lunasporangiospora selenospora</name>
    <dbReference type="NCBI Taxonomy" id="979761"/>
    <lineage>
        <taxon>Eukaryota</taxon>
        <taxon>Fungi</taxon>
        <taxon>Fungi incertae sedis</taxon>
        <taxon>Mucoromycota</taxon>
        <taxon>Mortierellomycotina</taxon>
        <taxon>Mortierellomycetes</taxon>
        <taxon>Mortierellales</taxon>
        <taxon>Mortierellaceae</taxon>
        <taxon>Lunasporangiospora</taxon>
    </lineage>
</organism>
<protein>
    <submittedName>
        <fullName evidence="2">Uncharacterized protein</fullName>
    </submittedName>
</protein>
<accession>A0A9P6FUQ3</accession>
<proteinExistence type="predicted"/>
<dbReference type="OrthoDB" id="2418589at2759"/>
<dbReference type="Proteomes" id="UP000780801">
    <property type="component" value="Unassembled WGS sequence"/>
</dbReference>
<dbReference type="AlphaFoldDB" id="A0A9P6FUQ3"/>
<name>A0A9P6FUQ3_9FUNG</name>
<evidence type="ECO:0000256" key="1">
    <source>
        <dbReference type="SAM" id="MobiDB-lite"/>
    </source>
</evidence>